<protein>
    <submittedName>
        <fullName evidence="1">Uncharacterized protein</fullName>
    </submittedName>
</protein>
<sequence length="65" mass="7267">MRPVFRSGFLFFPGTAPAAPRADLKRMADRRAGSSGPFRASIEIALWLLTHFRGKSCIFKRITLA</sequence>
<evidence type="ECO:0000313" key="2">
    <source>
        <dbReference type="Proteomes" id="UP000239504"/>
    </source>
</evidence>
<gene>
    <name evidence="1" type="ORF">CW354_00640</name>
</gene>
<dbReference type="AlphaFoldDB" id="A0A2S7KA75"/>
<proteinExistence type="predicted"/>
<name>A0A2S7KA75_9PROT</name>
<reference evidence="1 2" key="1">
    <citation type="submission" date="2017-12" db="EMBL/GenBank/DDBJ databases">
        <authorList>
            <person name="Hurst M.R.H."/>
        </authorList>
    </citation>
    <scope>NUCLEOTIDE SEQUENCE [LARGE SCALE GENOMIC DNA]</scope>
    <source>
        <strain evidence="1 2">SY-3-19</strain>
    </source>
</reference>
<organism evidence="1 2">
    <name type="scientific">Hyphococcus luteus</name>
    <dbReference type="NCBI Taxonomy" id="2058213"/>
    <lineage>
        <taxon>Bacteria</taxon>
        <taxon>Pseudomonadati</taxon>
        <taxon>Pseudomonadota</taxon>
        <taxon>Alphaproteobacteria</taxon>
        <taxon>Parvularculales</taxon>
        <taxon>Parvularculaceae</taxon>
        <taxon>Hyphococcus</taxon>
    </lineage>
</organism>
<accession>A0A2S7KA75</accession>
<comment type="caution">
    <text evidence="1">The sequence shown here is derived from an EMBL/GenBank/DDBJ whole genome shotgun (WGS) entry which is preliminary data.</text>
</comment>
<evidence type="ECO:0000313" key="1">
    <source>
        <dbReference type="EMBL" id="PQA89416.1"/>
    </source>
</evidence>
<dbReference type="Proteomes" id="UP000239504">
    <property type="component" value="Unassembled WGS sequence"/>
</dbReference>
<dbReference type="EMBL" id="PJCH01000001">
    <property type="protein sequence ID" value="PQA89416.1"/>
    <property type="molecule type" value="Genomic_DNA"/>
</dbReference>
<keyword evidence="2" id="KW-1185">Reference proteome</keyword>